<feature type="transmembrane region" description="Helical" evidence="1">
    <location>
        <begin position="21"/>
        <end position="37"/>
    </location>
</feature>
<dbReference type="SUPFAM" id="SSF55874">
    <property type="entry name" value="ATPase domain of HSP90 chaperone/DNA topoisomerase II/histidine kinase"/>
    <property type="match status" value="1"/>
</dbReference>
<protein>
    <recommendedName>
        <fullName evidence="2">Signal transduction histidine kinase internal region domain-containing protein</fullName>
    </recommendedName>
</protein>
<dbReference type="Gene3D" id="3.30.565.10">
    <property type="entry name" value="Histidine kinase-like ATPase, C-terminal domain"/>
    <property type="match status" value="1"/>
</dbReference>
<evidence type="ECO:0000313" key="3">
    <source>
        <dbReference type="EMBL" id="PND38421.1"/>
    </source>
</evidence>
<dbReference type="InterPro" id="IPR050640">
    <property type="entry name" value="Bact_2-comp_sensor_kinase"/>
</dbReference>
<keyword evidence="1" id="KW-1133">Transmembrane helix</keyword>
<dbReference type="EMBL" id="POSP01000003">
    <property type="protein sequence ID" value="PND38421.1"/>
    <property type="molecule type" value="Genomic_DNA"/>
</dbReference>
<evidence type="ECO:0000259" key="2">
    <source>
        <dbReference type="Pfam" id="PF06580"/>
    </source>
</evidence>
<reference evidence="3 4" key="1">
    <citation type="submission" date="2018-01" db="EMBL/GenBank/DDBJ databases">
        <title>Draft genome sequence of Paucibacter aquatile CR182 isolated from freshwater of the Nakdong River.</title>
        <authorList>
            <person name="Choi A."/>
            <person name="Chung E.J."/>
        </authorList>
    </citation>
    <scope>NUCLEOTIDE SEQUENCE [LARGE SCALE GENOMIC DNA]</scope>
    <source>
        <strain evidence="3 4">CR182</strain>
    </source>
</reference>
<dbReference type="PANTHER" id="PTHR34220">
    <property type="entry name" value="SENSOR HISTIDINE KINASE YPDA"/>
    <property type="match status" value="1"/>
</dbReference>
<dbReference type="OrthoDB" id="2514702at2"/>
<keyword evidence="1" id="KW-0812">Transmembrane</keyword>
<name>A0A2N8KYB3_9BURK</name>
<dbReference type="GO" id="GO:0000155">
    <property type="term" value="F:phosphorelay sensor kinase activity"/>
    <property type="evidence" value="ECO:0007669"/>
    <property type="project" value="InterPro"/>
</dbReference>
<keyword evidence="1" id="KW-0472">Membrane</keyword>
<dbReference type="GO" id="GO:0016020">
    <property type="term" value="C:membrane"/>
    <property type="evidence" value="ECO:0007669"/>
    <property type="project" value="InterPro"/>
</dbReference>
<feature type="transmembrane region" description="Helical" evidence="1">
    <location>
        <begin position="57"/>
        <end position="75"/>
    </location>
</feature>
<dbReference type="Pfam" id="PF06580">
    <property type="entry name" value="His_kinase"/>
    <property type="match status" value="1"/>
</dbReference>
<gene>
    <name evidence="3" type="ORF">C1O66_13405</name>
</gene>
<dbReference type="AlphaFoldDB" id="A0A2N8KYB3"/>
<dbReference type="PANTHER" id="PTHR34220:SF9">
    <property type="entry name" value="SIGNAL TRANSDUCTION HISTIDINE KINASE INTERNAL REGION DOMAIN-CONTAINING PROTEIN"/>
    <property type="match status" value="1"/>
</dbReference>
<evidence type="ECO:0000256" key="1">
    <source>
        <dbReference type="SAM" id="Phobius"/>
    </source>
</evidence>
<evidence type="ECO:0000313" key="4">
    <source>
        <dbReference type="Proteomes" id="UP000235916"/>
    </source>
</evidence>
<dbReference type="InterPro" id="IPR036890">
    <property type="entry name" value="HATPase_C_sf"/>
</dbReference>
<feature type="transmembrane region" description="Helical" evidence="1">
    <location>
        <begin position="87"/>
        <end position="104"/>
    </location>
</feature>
<accession>A0A2N8KYB3</accession>
<comment type="caution">
    <text evidence="3">The sequence shown here is derived from an EMBL/GenBank/DDBJ whole genome shotgun (WGS) entry which is preliminary data.</text>
</comment>
<dbReference type="InterPro" id="IPR010559">
    <property type="entry name" value="Sig_transdc_His_kin_internal"/>
</dbReference>
<dbReference type="Proteomes" id="UP000235916">
    <property type="component" value="Unassembled WGS sequence"/>
</dbReference>
<proteinExistence type="predicted"/>
<organism evidence="3 4">
    <name type="scientific">Kinneretia aquatilis</name>
    <dbReference type="NCBI Taxonomy" id="2070761"/>
    <lineage>
        <taxon>Bacteria</taxon>
        <taxon>Pseudomonadati</taxon>
        <taxon>Pseudomonadota</taxon>
        <taxon>Betaproteobacteria</taxon>
        <taxon>Burkholderiales</taxon>
        <taxon>Sphaerotilaceae</taxon>
        <taxon>Roseateles</taxon>
    </lineage>
</organism>
<keyword evidence="4" id="KW-1185">Reference proteome</keyword>
<feature type="domain" description="Signal transduction histidine kinase internal region" evidence="2">
    <location>
        <begin position="177"/>
        <end position="256"/>
    </location>
</feature>
<sequence length="368" mass="40388">MENSMRPAPPFMAASAAARQRFSWGFAAVMLAVGLLHSMSELQQYRAGGGQHPWEPFLWELSSTLLTALLAPLIYRLHARSRRQQGWLPSLGLHLAGALGYTLLHVTGMFGLRFAVYAVAGVSYEPGHPADILLYEAGKDLVSYGFIVGLCHGLQLHEASRQREQDLLRLQTELAEARLNRLAEQIQPHFLFNTLNLISSVMYEDVPRADRIVCDLATLLRQALTAQENSRHTLAAELALVRPYLAIMQARFGERLQVQVDVEEAASVCLLPSLLLIAPVENAITHDVAHSAGLVQVRVSAAVREGRLCLQVANSGRAPERSERPGSVGLSNTRERLRVLYGDAARVRLSADGAGGSLLEIELPEQRA</sequence>